<organism evidence="1 2">
    <name type="scientific">Neobacillus ginsengisoli</name>
    <dbReference type="NCBI Taxonomy" id="904295"/>
    <lineage>
        <taxon>Bacteria</taxon>
        <taxon>Bacillati</taxon>
        <taxon>Bacillota</taxon>
        <taxon>Bacilli</taxon>
        <taxon>Bacillales</taxon>
        <taxon>Bacillaceae</taxon>
        <taxon>Neobacillus</taxon>
    </lineage>
</organism>
<protein>
    <submittedName>
        <fullName evidence="1">Uncharacterized protein</fullName>
    </submittedName>
</protein>
<proteinExistence type="predicted"/>
<gene>
    <name evidence="1" type="ORF">J2S10_004388</name>
</gene>
<dbReference type="EMBL" id="JAUSTW010000008">
    <property type="protein sequence ID" value="MDQ0201182.1"/>
    <property type="molecule type" value="Genomic_DNA"/>
</dbReference>
<comment type="caution">
    <text evidence="1">The sequence shown here is derived from an EMBL/GenBank/DDBJ whole genome shotgun (WGS) entry which is preliminary data.</text>
</comment>
<evidence type="ECO:0000313" key="1">
    <source>
        <dbReference type="EMBL" id="MDQ0201182.1"/>
    </source>
</evidence>
<keyword evidence="2" id="KW-1185">Reference proteome</keyword>
<name>A0ABT9Y025_9BACI</name>
<sequence>MNSINKRLPSMEAFLLCLDSRLDYLFNYGYKIGTFKMSLLVTI</sequence>
<accession>A0ABT9Y025</accession>
<reference evidence="1 2" key="1">
    <citation type="submission" date="2023-07" db="EMBL/GenBank/DDBJ databases">
        <title>Genomic Encyclopedia of Type Strains, Phase IV (KMG-IV): sequencing the most valuable type-strain genomes for metagenomic binning, comparative biology and taxonomic classification.</title>
        <authorList>
            <person name="Goeker M."/>
        </authorList>
    </citation>
    <scope>NUCLEOTIDE SEQUENCE [LARGE SCALE GENOMIC DNA]</scope>
    <source>
        <strain evidence="1 2">DSM 27594</strain>
    </source>
</reference>
<evidence type="ECO:0000313" key="2">
    <source>
        <dbReference type="Proteomes" id="UP001224122"/>
    </source>
</evidence>
<dbReference type="Proteomes" id="UP001224122">
    <property type="component" value="Unassembled WGS sequence"/>
</dbReference>